<evidence type="ECO:0000256" key="2">
    <source>
        <dbReference type="ARBA" id="ARBA00012379"/>
    </source>
</evidence>
<comment type="catalytic activity">
    <reaction evidence="5">
        <text>dUTP + H2O = dUMP + diphosphate + H(+)</text>
        <dbReference type="Rhea" id="RHEA:10248"/>
        <dbReference type="ChEBI" id="CHEBI:15377"/>
        <dbReference type="ChEBI" id="CHEBI:15378"/>
        <dbReference type="ChEBI" id="CHEBI:33019"/>
        <dbReference type="ChEBI" id="CHEBI:61555"/>
        <dbReference type="ChEBI" id="CHEBI:246422"/>
        <dbReference type="EC" id="3.6.1.23"/>
    </reaction>
</comment>
<dbReference type="SUPFAM" id="SSF51283">
    <property type="entry name" value="dUTPase-like"/>
    <property type="match status" value="1"/>
</dbReference>
<dbReference type="GO" id="GO:0006226">
    <property type="term" value="P:dUMP biosynthetic process"/>
    <property type="evidence" value="ECO:0007669"/>
    <property type="project" value="InterPro"/>
</dbReference>
<dbReference type="RefSeq" id="WP_177717124.1">
    <property type="nucleotide sequence ID" value="NZ_JACRSQ010000042.1"/>
</dbReference>
<evidence type="ECO:0000313" key="8">
    <source>
        <dbReference type="Proteomes" id="UP000657006"/>
    </source>
</evidence>
<dbReference type="EC" id="3.6.1.23" evidence="2"/>
<evidence type="ECO:0000256" key="3">
    <source>
        <dbReference type="ARBA" id="ARBA00022801"/>
    </source>
</evidence>
<evidence type="ECO:0000256" key="4">
    <source>
        <dbReference type="ARBA" id="ARBA00023080"/>
    </source>
</evidence>
<proteinExistence type="inferred from homology"/>
<sequence>MIAIEKISLAQYQKDRLDTAPGTQMTLPQLEEEYAGIILPRRGTLVSAGYDFHTPFSLTLEPGETLVVPTGLRAIMEDDMWLGIYIRSSLGFKYGVRLVNSVAVIDADYAWADNEGHLKIGIYNGGNQAIALKAGDAFAQGIFQRYYRTDDDEPINRRRTGGFGSTNL</sequence>
<dbReference type="InterPro" id="IPR033704">
    <property type="entry name" value="dUTPase_trimeric"/>
</dbReference>
<dbReference type="PANTHER" id="PTHR11241">
    <property type="entry name" value="DEOXYURIDINE 5'-TRIPHOSPHATE NUCLEOTIDOHYDROLASE"/>
    <property type="match status" value="1"/>
</dbReference>
<dbReference type="AlphaFoldDB" id="A0A926I306"/>
<organism evidence="7 8">
    <name type="scientific">Bianquea renquensis</name>
    <dbReference type="NCBI Taxonomy" id="2763661"/>
    <lineage>
        <taxon>Bacteria</taxon>
        <taxon>Bacillati</taxon>
        <taxon>Bacillota</taxon>
        <taxon>Clostridia</taxon>
        <taxon>Eubacteriales</taxon>
        <taxon>Bianqueaceae</taxon>
        <taxon>Bianquea</taxon>
    </lineage>
</organism>
<evidence type="ECO:0000256" key="1">
    <source>
        <dbReference type="ARBA" id="ARBA00006581"/>
    </source>
</evidence>
<comment type="caution">
    <text evidence="7">The sequence shown here is derived from an EMBL/GenBank/DDBJ whole genome shotgun (WGS) entry which is preliminary data.</text>
</comment>
<dbReference type="CDD" id="cd07557">
    <property type="entry name" value="trimeric_dUTPase"/>
    <property type="match status" value="1"/>
</dbReference>
<dbReference type="InterPro" id="IPR036157">
    <property type="entry name" value="dUTPase-like_sf"/>
</dbReference>
<dbReference type="InterPro" id="IPR008181">
    <property type="entry name" value="dUTPase"/>
</dbReference>
<reference evidence="7" key="1">
    <citation type="submission" date="2020-08" db="EMBL/GenBank/DDBJ databases">
        <title>Genome public.</title>
        <authorList>
            <person name="Liu C."/>
            <person name="Sun Q."/>
        </authorList>
    </citation>
    <scope>NUCLEOTIDE SEQUENCE</scope>
    <source>
        <strain evidence="7">NSJ-32</strain>
    </source>
</reference>
<dbReference type="Proteomes" id="UP000657006">
    <property type="component" value="Unassembled WGS sequence"/>
</dbReference>
<dbReference type="EMBL" id="JACRSQ010000042">
    <property type="protein sequence ID" value="MBC8545043.1"/>
    <property type="molecule type" value="Genomic_DNA"/>
</dbReference>
<accession>A0A926I306</accession>
<dbReference type="PANTHER" id="PTHR11241:SF0">
    <property type="entry name" value="DEOXYURIDINE 5'-TRIPHOSPHATE NUCLEOTIDOHYDROLASE"/>
    <property type="match status" value="1"/>
</dbReference>
<protein>
    <recommendedName>
        <fullName evidence="2">dUTP diphosphatase</fullName>
        <ecNumber evidence="2">3.6.1.23</ecNumber>
    </recommendedName>
</protein>
<keyword evidence="3" id="KW-0378">Hydrolase</keyword>
<evidence type="ECO:0000256" key="5">
    <source>
        <dbReference type="ARBA" id="ARBA00047686"/>
    </source>
</evidence>
<dbReference type="GO" id="GO:0000287">
    <property type="term" value="F:magnesium ion binding"/>
    <property type="evidence" value="ECO:0007669"/>
    <property type="project" value="InterPro"/>
</dbReference>
<comment type="similarity">
    <text evidence="1">Belongs to the dUTPase family.</text>
</comment>
<evidence type="ECO:0000259" key="6">
    <source>
        <dbReference type="Pfam" id="PF00692"/>
    </source>
</evidence>
<feature type="domain" description="dUTPase-like" evidence="6">
    <location>
        <begin position="38"/>
        <end position="166"/>
    </location>
</feature>
<dbReference type="Gene3D" id="2.70.40.10">
    <property type="match status" value="1"/>
</dbReference>
<dbReference type="Pfam" id="PF00692">
    <property type="entry name" value="dUTPase"/>
    <property type="match status" value="1"/>
</dbReference>
<dbReference type="InterPro" id="IPR029054">
    <property type="entry name" value="dUTPase-like"/>
</dbReference>
<dbReference type="GO" id="GO:0004170">
    <property type="term" value="F:dUTP diphosphatase activity"/>
    <property type="evidence" value="ECO:0007669"/>
    <property type="project" value="UniProtKB-EC"/>
</dbReference>
<evidence type="ECO:0000313" key="7">
    <source>
        <dbReference type="EMBL" id="MBC8545043.1"/>
    </source>
</evidence>
<name>A0A926I306_9FIRM</name>
<keyword evidence="8" id="KW-1185">Reference proteome</keyword>
<dbReference type="GO" id="GO:0046081">
    <property type="term" value="P:dUTP catabolic process"/>
    <property type="evidence" value="ECO:0007669"/>
    <property type="project" value="InterPro"/>
</dbReference>
<gene>
    <name evidence="7" type="ORF">H8730_15990</name>
</gene>
<keyword evidence="4" id="KW-0546">Nucleotide metabolism</keyword>